<dbReference type="InterPro" id="IPR030673">
    <property type="entry name" value="PyroPPase_GppA_Ppx"/>
</dbReference>
<dbReference type="CDD" id="cd24052">
    <property type="entry name" value="ASKHA_NBD_HpPPX-GppA-like"/>
    <property type="match status" value="1"/>
</dbReference>
<keyword evidence="4" id="KW-1185">Reference proteome</keyword>
<dbReference type="Gene3D" id="3.30.420.150">
    <property type="entry name" value="Exopolyphosphatase. Domain 2"/>
    <property type="match status" value="1"/>
</dbReference>
<dbReference type="OrthoDB" id="9807195at2"/>
<dbReference type="PANTHER" id="PTHR30005">
    <property type="entry name" value="EXOPOLYPHOSPHATASE"/>
    <property type="match status" value="1"/>
</dbReference>
<organism evidence="3 4">
    <name type="scientific">Aneurinibacillus soli</name>
    <dbReference type="NCBI Taxonomy" id="1500254"/>
    <lineage>
        <taxon>Bacteria</taxon>
        <taxon>Bacillati</taxon>
        <taxon>Bacillota</taxon>
        <taxon>Bacilli</taxon>
        <taxon>Bacillales</taxon>
        <taxon>Paenibacillaceae</taxon>
        <taxon>Aneurinibacillus group</taxon>
        <taxon>Aneurinibacillus</taxon>
    </lineage>
</organism>
<dbReference type="InterPro" id="IPR043129">
    <property type="entry name" value="ATPase_NBD"/>
</dbReference>
<dbReference type="SUPFAM" id="SSF109604">
    <property type="entry name" value="HD-domain/PDEase-like"/>
    <property type="match status" value="1"/>
</dbReference>
<dbReference type="EMBL" id="AP017312">
    <property type="protein sequence ID" value="BAU26963.1"/>
    <property type="molecule type" value="Genomic_DNA"/>
</dbReference>
<comment type="similarity">
    <text evidence="1">Belongs to the GppA/Ppx family.</text>
</comment>
<dbReference type="Gene3D" id="3.30.420.40">
    <property type="match status" value="1"/>
</dbReference>
<evidence type="ECO:0000313" key="4">
    <source>
        <dbReference type="Proteomes" id="UP000217696"/>
    </source>
</evidence>
<dbReference type="GO" id="GO:0006357">
    <property type="term" value="P:regulation of transcription by RNA polymerase II"/>
    <property type="evidence" value="ECO:0007669"/>
    <property type="project" value="TreeGrafter"/>
</dbReference>
<accession>A0A0U5C565</accession>
<evidence type="ECO:0000313" key="3">
    <source>
        <dbReference type="EMBL" id="BAU26963.1"/>
    </source>
</evidence>
<dbReference type="SUPFAM" id="SSF53067">
    <property type="entry name" value="Actin-like ATPase domain"/>
    <property type="match status" value="2"/>
</dbReference>
<protein>
    <submittedName>
        <fullName evidence="3">Exopolyphosphatase</fullName>
        <ecNumber evidence="3">3.6.1.11</ecNumber>
    </submittedName>
</protein>
<dbReference type="InterPro" id="IPR003695">
    <property type="entry name" value="Ppx_GppA_N"/>
</dbReference>
<reference evidence="3 4" key="1">
    <citation type="submission" date="2015-12" db="EMBL/GenBank/DDBJ databases">
        <title>Genome sequence of Aneurinibacillus soli.</title>
        <authorList>
            <person name="Lee J.S."/>
            <person name="Lee K.C."/>
            <person name="Kim K.K."/>
            <person name="Lee B.W."/>
        </authorList>
    </citation>
    <scope>NUCLEOTIDE SEQUENCE [LARGE SCALE GENOMIC DNA]</scope>
    <source>
        <strain evidence="3 4">CB4</strain>
    </source>
</reference>
<dbReference type="Proteomes" id="UP000217696">
    <property type="component" value="Chromosome"/>
</dbReference>
<dbReference type="InterPro" id="IPR048950">
    <property type="entry name" value="Ppx_GppA_C"/>
</dbReference>
<name>A0A0U5C565_9BACL</name>
<evidence type="ECO:0000256" key="2">
    <source>
        <dbReference type="ARBA" id="ARBA00022801"/>
    </source>
</evidence>
<dbReference type="Pfam" id="PF21447">
    <property type="entry name" value="Ppx-GppA_III"/>
    <property type="match status" value="1"/>
</dbReference>
<gene>
    <name evidence="3" type="primary">ppx</name>
    <name evidence="3" type="ORF">CB4_01132</name>
</gene>
<dbReference type="GO" id="GO:0004309">
    <property type="term" value="F:exopolyphosphatase activity"/>
    <property type="evidence" value="ECO:0007669"/>
    <property type="project" value="UniProtKB-EC"/>
</dbReference>
<dbReference type="Gene3D" id="1.10.3210.10">
    <property type="entry name" value="Hypothetical protein af1432"/>
    <property type="match status" value="1"/>
</dbReference>
<dbReference type="PIRSF" id="PIRSF001267">
    <property type="entry name" value="Pyrophosphatase_GppA_Ppx"/>
    <property type="match status" value="1"/>
</dbReference>
<dbReference type="Pfam" id="PF02541">
    <property type="entry name" value="Ppx-GppA"/>
    <property type="match status" value="1"/>
</dbReference>
<evidence type="ECO:0000256" key="1">
    <source>
        <dbReference type="ARBA" id="ARBA00007125"/>
    </source>
</evidence>
<dbReference type="KEGG" id="asoc:CB4_01132"/>
<dbReference type="InterPro" id="IPR050273">
    <property type="entry name" value="GppA/Ppx_hydrolase"/>
</dbReference>
<dbReference type="PANTHER" id="PTHR30005:SF0">
    <property type="entry name" value="RETROGRADE REGULATION PROTEIN 2"/>
    <property type="match status" value="1"/>
</dbReference>
<dbReference type="AlphaFoldDB" id="A0A0U5C565"/>
<keyword evidence="2 3" id="KW-0378">Hydrolase</keyword>
<sequence length="511" mass="58497">MHMGSYNAVIDMGSNSVRIVMYYEEEDGAFYEIDNMKQTIRLSSYVDAEQCITEQGIREVLAVLRQFRQLCSARAVSRVIGVATATVRRAKNRTEFLTRIYQETGFRFRVLSGEEEAYYGYLAVANTTPVTNAFTIDIGGASTEIVNVKDRKLINSYSFPFGAVTLTREFFRGSIPGKVEMKEMIEYVRAELVRHDWLMNSSHPLVGMGGTARNLSKIHQMMIRYPFPSLHYYPMRKYEVDSVFHLLLDQAPERMQSVQGLSKERADIILAGVLLIKTVMEHIGTTEFVTSNKGLRDGVHLESYLKRVQKPLLEDVVQHGVNVFMNNYKVNRTHARHVRELALSLFEGVKKLELHSYGAPESKLLDVAAQLYDIGRSINLRESHRHTFYLMIHVLLPGLTHRERILAALIASYKGTKRLQELAAPYESLLSEADMQMADTLGVLLTMARALDRTESGQVKAVRVQRIRDEIVLLCEGGSRPELELQAIEEYRKKFRKQFRLPLVIRWVEYS</sequence>
<proteinExistence type="inferred from homology"/>
<dbReference type="EC" id="3.6.1.11" evidence="3"/>